<organism evidence="2 3">
    <name type="scientific">Sporolactobacillus inulinus</name>
    <dbReference type="NCBI Taxonomy" id="2078"/>
    <lineage>
        <taxon>Bacteria</taxon>
        <taxon>Bacillati</taxon>
        <taxon>Bacillota</taxon>
        <taxon>Bacilli</taxon>
        <taxon>Bacillales</taxon>
        <taxon>Sporolactobacillaceae</taxon>
        <taxon>Sporolactobacillus</taxon>
    </lineage>
</organism>
<evidence type="ECO:0000256" key="1">
    <source>
        <dbReference type="SAM" id="Phobius"/>
    </source>
</evidence>
<comment type="caution">
    <text evidence="2">The sequence shown here is derived from an EMBL/GenBank/DDBJ whole genome shotgun (WGS) entry which is preliminary data.</text>
</comment>
<evidence type="ECO:0000313" key="2">
    <source>
        <dbReference type="EMBL" id="GAY78559.1"/>
    </source>
</evidence>
<feature type="transmembrane region" description="Helical" evidence="1">
    <location>
        <begin position="16"/>
        <end position="38"/>
    </location>
</feature>
<accession>A0A4Y1ZHQ3</accession>
<dbReference type="RefSeq" id="WP_262393433.1">
    <property type="nucleotide sequence ID" value="NZ_BEXB01000053.1"/>
</dbReference>
<proteinExistence type="predicted"/>
<sequence>MIDINLLPYERKTPKALIWFAIVFAGVCVLALAFFTWYTMNLSGQLQAAQNQESYWKVQSEKKIANGRTKSRSTIDAVNQIEKNKLSIYDSLTIINEQLPKGAKLIRTDIDSTGNLTAEYQITSFADVDLFTSRLRNQTFSNVIATRIVNSKTFKKGQVHLFLSMTISKKKEN</sequence>
<keyword evidence="1" id="KW-1133">Transmembrane helix</keyword>
<keyword evidence="1" id="KW-0472">Membrane</keyword>
<gene>
    <name evidence="2" type="ORF">NBRC111894_4113</name>
</gene>
<dbReference type="AlphaFoldDB" id="A0A4Y1ZHQ3"/>
<evidence type="ECO:0000313" key="3">
    <source>
        <dbReference type="Proteomes" id="UP000319716"/>
    </source>
</evidence>
<protein>
    <recommendedName>
        <fullName evidence="4">Type IV pilus biogenesis protein PilN</fullName>
    </recommendedName>
</protein>
<dbReference type="EMBL" id="BEXB01000053">
    <property type="protein sequence ID" value="GAY78559.1"/>
    <property type="molecule type" value="Genomic_DNA"/>
</dbReference>
<keyword evidence="1" id="KW-0812">Transmembrane</keyword>
<dbReference type="Proteomes" id="UP000319716">
    <property type="component" value="Unassembled WGS sequence"/>
</dbReference>
<evidence type="ECO:0008006" key="4">
    <source>
        <dbReference type="Google" id="ProtNLM"/>
    </source>
</evidence>
<name>A0A4Y1ZHQ3_9BACL</name>
<reference evidence="2 3" key="1">
    <citation type="submission" date="2017-11" db="EMBL/GenBank/DDBJ databases">
        <title>Draft Genome Sequence of Sporolactobacillus inulinus NBRC 111894 Isolated from Koso, a Japanese Sugar-Vegetable Fermented Beverage.</title>
        <authorList>
            <person name="Chiou T.Y."/>
            <person name="Oshima K."/>
            <person name="Suda W."/>
            <person name="Hattori M."/>
            <person name="Takahashi T."/>
        </authorList>
    </citation>
    <scope>NUCLEOTIDE SEQUENCE [LARGE SCALE GENOMIC DNA]</scope>
    <source>
        <strain evidence="2 3">NBRC111894</strain>
    </source>
</reference>